<comment type="pathway">
    <text evidence="1">Cell wall biogenesis; peptidoglycan biosynthesis.</text>
</comment>
<dbReference type="AlphaFoldDB" id="F2JR36"/>
<keyword evidence="11" id="KW-1185">Reference proteome</keyword>
<name>F2JR36_CELLD</name>
<keyword evidence="3" id="KW-0732">Signal</keyword>
<organism evidence="10 11">
    <name type="scientific">Cellulosilyticum lentocellum (strain ATCC 49066 / DSM 5427 / NCIMB 11756 / RHM5)</name>
    <name type="common">Clostridium lentocellum</name>
    <dbReference type="NCBI Taxonomy" id="642492"/>
    <lineage>
        <taxon>Bacteria</taxon>
        <taxon>Bacillati</taxon>
        <taxon>Bacillota</taxon>
        <taxon>Clostridia</taxon>
        <taxon>Lachnospirales</taxon>
        <taxon>Cellulosilyticaceae</taxon>
        <taxon>Cellulosilyticum</taxon>
    </lineage>
</organism>
<feature type="transmembrane region" description="Helical" evidence="7">
    <location>
        <begin position="7"/>
        <end position="25"/>
    </location>
</feature>
<feature type="domain" description="SbsA Ig-like" evidence="9">
    <location>
        <begin position="138"/>
        <end position="215"/>
    </location>
</feature>
<gene>
    <name evidence="10" type="ordered locus">Clole_2180</name>
</gene>
<dbReference type="GO" id="GO:0016740">
    <property type="term" value="F:transferase activity"/>
    <property type="evidence" value="ECO:0007669"/>
    <property type="project" value="UniProtKB-KW"/>
</dbReference>
<evidence type="ECO:0000259" key="9">
    <source>
        <dbReference type="Pfam" id="PF13205"/>
    </source>
</evidence>
<dbReference type="STRING" id="642492.Clole_2180"/>
<dbReference type="Pfam" id="PF03734">
    <property type="entry name" value="YkuD"/>
    <property type="match status" value="1"/>
</dbReference>
<dbReference type="Gene3D" id="2.40.440.10">
    <property type="entry name" value="L,D-transpeptidase catalytic domain-like"/>
    <property type="match status" value="1"/>
</dbReference>
<sequence>MNRYRQKLTILSFTIVVILVLLWLIKGFNLSWVEVKKDYAEITINFLLPMEQAGFEQYIKWLGEVPYENNVDYSVTWIKPEVVSIKVKETSLIKGKKVKMLIENAPTKWQGICKSEEVHIAFKAPIHILSPQNDFLISSSNSFEVQFSTPMNATQINKFLQCDATFYIKPYIVTATNGKQYTDLTRFVFTPKSPLENGKRYVLSFKAGMPSHTGTLLDEDQVFVLQVDQKPSITKTYPAKQDKWIGLYPRLTLESKDAIVKATVMIANDKINGILTDAHHAYFLLQDRLKPETTYEAIFQTQVASGEISEPETVQFTTTTLKQNRLWLEVVCSQNTVVYCYQGEKKIKTMVCSLGEGKYAPPLGTYYLQGKADVYEDAVHKEGANFWIKISDEYGFQGYIRDAYWNILTSASKSLGARTKRRNIILSDEDAKWLYENLPDNTMIIIRN</sequence>
<dbReference type="InterPro" id="IPR005490">
    <property type="entry name" value="LD_TPept_cat_dom"/>
</dbReference>
<dbReference type="UniPathway" id="UPA00219"/>
<dbReference type="HOGENOM" id="CLU_598167_0_0_9"/>
<dbReference type="CDD" id="cd16913">
    <property type="entry name" value="YkuD_like"/>
    <property type="match status" value="1"/>
</dbReference>
<keyword evidence="6" id="KW-0961">Cell wall biogenesis/degradation</keyword>
<evidence type="ECO:0000313" key="10">
    <source>
        <dbReference type="EMBL" id="ADZ83894.1"/>
    </source>
</evidence>
<evidence type="ECO:0000256" key="4">
    <source>
        <dbReference type="ARBA" id="ARBA00022960"/>
    </source>
</evidence>
<dbReference type="GO" id="GO:0008360">
    <property type="term" value="P:regulation of cell shape"/>
    <property type="evidence" value="ECO:0007669"/>
    <property type="project" value="UniProtKB-KW"/>
</dbReference>
<evidence type="ECO:0000256" key="2">
    <source>
        <dbReference type="ARBA" id="ARBA00022679"/>
    </source>
</evidence>
<dbReference type="Pfam" id="PF13205">
    <property type="entry name" value="Big_5"/>
    <property type="match status" value="1"/>
</dbReference>
<accession>F2JR36</accession>
<keyword evidence="7" id="KW-0812">Transmembrane</keyword>
<dbReference type="InterPro" id="IPR032812">
    <property type="entry name" value="SbsA_Ig"/>
</dbReference>
<evidence type="ECO:0000256" key="6">
    <source>
        <dbReference type="ARBA" id="ARBA00023316"/>
    </source>
</evidence>
<dbReference type="Proteomes" id="UP000008467">
    <property type="component" value="Chromosome"/>
</dbReference>
<protein>
    <submittedName>
        <fullName evidence="10">ErfK/YbiS/YcfS/YnhG family protein</fullName>
    </submittedName>
</protein>
<evidence type="ECO:0000256" key="5">
    <source>
        <dbReference type="ARBA" id="ARBA00022984"/>
    </source>
</evidence>
<evidence type="ECO:0000313" key="11">
    <source>
        <dbReference type="Proteomes" id="UP000008467"/>
    </source>
</evidence>
<keyword evidence="7" id="KW-1133">Transmembrane helix</keyword>
<dbReference type="eggNOG" id="COG1376">
    <property type="taxonomic scope" value="Bacteria"/>
</dbReference>
<evidence type="ECO:0000256" key="7">
    <source>
        <dbReference type="SAM" id="Phobius"/>
    </source>
</evidence>
<dbReference type="GO" id="GO:0071555">
    <property type="term" value="P:cell wall organization"/>
    <property type="evidence" value="ECO:0007669"/>
    <property type="project" value="UniProtKB-KW"/>
</dbReference>
<evidence type="ECO:0000256" key="1">
    <source>
        <dbReference type="ARBA" id="ARBA00004752"/>
    </source>
</evidence>
<dbReference type="GO" id="GO:0009252">
    <property type="term" value="P:peptidoglycan biosynthetic process"/>
    <property type="evidence" value="ECO:0007669"/>
    <property type="project" value="UniProtKB-UniPathway"/>
</dbReference>
<reference evidence="10 11" key="1">
    <citation type="journal article" date="2011" name="J. Bacteriol.">
        <title>Complete genome sequence of the cellulose-degrading bacterium Cellulosilyticum lentocellum.</title>
        <authorList>
            <consortium name="US DOE Joint Genome Institute"/>
            <person name="Miller D.A."/>
            <person name="Suen G."/>
            <person name="Bruce D."/>
            <person name="Copeland A."/>
            <person name="Cheng J.F."/>
            <person name="Detter C."/>
            <person name="Goodwin L.A."/>
            <person name="Han C.S."/>
            <person name="Hauser L.J."/>
            <person name="Land M.L."/>
            <person name="Lapidus A."/>
            <person name="Lucas S."/>
            <person name="Meincke L."/>
            <person name="Pitluck S."/>
            <person name="Tapia R."/>
            <person name="Teshima H."/>
            <person name="Woyke T."/>
            <person name="Fox B.G."/>
            <person name="Angert E.R."/>
            <person name="Currie C.R."/>
        </authorList>
    </citation>
    <scope>NUCLEOTIDE SEQUENCE [LARGE SCALE GENOMIC DNA]</scope>
    <source>
        <strain evidence="11">ATCC 49066 / DSM 5427 / NCIMB 11756 / RHM5</strain>
    </source>
</reference>
<evidence type="ECO:0000259" key="8">
    <source>
        <dbReference type="Pfam" id="PF03734"/>
    </source>
</evidence>
<evidence type="ECO:0000256" key="3">
    <source>
        <dbReference type="ARBA" id="ARBA00022729"/>
    </source>
</evidence>
<keyword evidence="5" id="KW-0573">Peptidoglycan synthesis</keyword>
<dbReference type="EMBL" id="CP002582">
    <property type="protein sequence ID" value="ADZ83894.1"/>
    <property type="molecule type" value="Genomic_DNA"/>
</dbReference>
<feature type="domain" description="L,D-TPase catalytic" evidence="8">
    <location>
        <begin position="328"/>
        <end position="446"/>
    </location>
</feature>
<keyword evidence="2" id="KW-0808">Transferase</keyword>
<dbReference type="RefSeq" id="WP_013657188.1">
    <property type="nucleotide sequence ID" value="NC_015275.1"/>
</dbReference>
<proteinExistence type="predicted"/>
<keyword evidence="4" id="KW-0133">Cell shape</keyword>
<keyword evidence="7" id="KW-0472">Membrane</keyword>
<dbReference type="InterPro" id="IPR038063">
    <property type="entry name" value="Transpep_catalytic_dom"/>
</dbReference>
<dbReference type="SUPFAM" id="SSF141523">
    <property type="entry name" value="L,D-transpeptidase catalytic domain-like"/>
    <property type="match status" value="1"/>
</dbReference>
<dbReference type="KEGG" id="cle:Clole_2180"/>